<gene>
    <name evidence="1" type="ORF">HMPREF1051_2046</name>
</gene>
<name>I2NW17_NEISI</name>
<sequence>MPWETVISLRIYVQFNPQSKIFSDAPTEFGAESDVYTCAEGKV</sequence>
<accession>I2NW17</accession>
<dbReference type="SUPFAM" id="SSF55931">
    <property type="entry name" value="Glutamine synthetase/guanido kinase"/>
    <property type="match status" value="1"/>
</dbReference>
<comment type="caution">
    <text evidence="1">The sequence shown here is derived from an EMBL/GenBank/DDBJ whole genome shotgun (WGS) entry which is preliminary data.</text>
</comment>
<dbReference type="PATRIC" id="fig|1095748.3.peg.441"/>
<dbReference type="EMBL" id="AJMT01000027">
    <property type="protein sequence ID" value="EIG30028.1"/>
    <property type="molecule type" value="Genomic_DNA"/>
</dbReference>
<dbReference type="GO" id="GO:0003824">
    <property type="term" value="F:catalytic activity"/>
    <property type="evidence" value="ECO:0007669"/>
    <property type="project" value="InterPro"/>
</dbReference>
<reference evidence="1 2" key="1">
    <citation type="submission" date="2012-04" db="EMBL/GenBank/DDBJ databases">
        <authorList>
            <person name="Harkins D.M."/>
            <person name="Madupu R."/>
            <person name="Durkin A.S."/>
            <person name="Torralba M."/>
            <person name="Methe B."/>
            <person name="Sutton G.G."/>
            <person name="Nelson K.E."/>
        </authorList>
    </citation>
    <scope>NUCLEOTIDE SEQUENCE [LARGE SCALE GENOMIC DNA]</scope>
    <source>
        <strain evidence="1 2">VK64</strain>
    </source>
</reference>
<dbReference type="InterPro" id="IPR014746">
    <property type="entry name" value="Gln_synth/guanido_kin_cat_dom"/>
</dbReference>
<organism evidence="1 2">
    <name type="scientific">Neisseria sicca VK64</name>
    <dbReference type="NCBI Taxonomy" id="1095748"/>
    <lineage>
        <taxon>Bacteria</taxon>
        <taxon>Pseudomonadati</taxon>
        <taxon>Pseudomonadota</taxon>
        <taxon>Betaproteobacteria</taxon>
        <taxon>Neisseriales</taxon>
        <taxon>Neisseriaceae</taxon>
        <taxon>Neisseria</taxon>
    </lineage>
</organism>
<protein>
    <submittedName>
        <fullName evidence="1">Uncharacterized protein</fullName>
    </submittedName>
</protein>
<evidence type="ECO:0000313" key="2">
    <source>
        <dbReference type="Proteomes" id="UP000004473"/>
    </source>
</evidence>
<dbReference type="AlphaFoldDB" id="I2NW17"/>
<dbReference type="Proteomes" id="UP000004473">
    <property type="component" value="Unassembled WGS sequence"/>
</dbReference>
<proteinExistence type="predicted"/>
<evidence type="ECO:0000313" key="1">
    <source>
        <dbReference type="EMBL" id="EIG30028.1"/>
    </source>
</evidence>